<proteinExistence type="predicted"/>
<dbReference type="AlphaFoldDB" id="S7QI86"/>
<feature type="signal peptide" evidence="3">
    <location>
        <begin position="1"/>
        <end position="21"/>
    </location>
</feature>
<evidence type="ECO:0000256" key="1">
    <source>
        <dbReference type="SAM" id="MobiDB-lite"/>
    </source>
</evidence>
<evidence type="ECO:0000256" key="3">
    <source>
        <dbReference type="SAM" id="SignalP"/>
    </source>
</evidence>
<accession>S7QI86</accession>
<keyword evidence="5" id="KW-1185">Reference proteome</keyword>
<dbReference type="SUPFAM" id="SSF51126">
    <property type="entry name" value="Pectin lyase-like"/>
    <property type="match status" value="1"/>
</dbReference>
<keyword evidence="2" id="KW-1133">Transmembrane helix</keyword>
<evidence type="ECO:0000256" key="2">
    <source>
        <dbReference type="SAM" id="Phobius"/>
    </source>
</evidence>
<organism evidence="4 5">
    <name type="scientific">Gloeophyllum trabeum (strain ATCC 11539 / FP-39264 / Madison 617)</name>
    <name type="common">Brown rot fungus</name>
    <dbReference type="NCBI Taxonomy" id="670483"/>
    <lineage>
        <taxon>Eukaryota</taxon>
        <taxon>Fungi</taxon>
        <taxon>Dikarya</taxon>
        <taxon>Basidiomycota</taxon>
        <taxon>Agaricomycotina</taxon>
        <taxon>Agaricomycetes</taxon>
        <taxon>Gloeophyllales</taxon>
        <taxon>Gloeophyllaceae</taxon>
        <taxon>Gloeophyllum</taxon>
    </lineage>
</organism>
<dbReference type="Gene3D" id="2.160.20.10">
    <property type="entry name" value="Single-stranded right-handed beta-helix, Pectin lyase-like"/>
    <property type="match status" value="1"/>
</dbReference>
<dbReference type="InterPro" id="IPR006626">
    <property type="entry name" value="PbH1"/>
</dbReference>
<name>S7QI86_GLOTA</name>
<dbReference type="SMART" id="SM00710">
    <property type="entry name" value="PbH1"/>
    <property type="match status" value="6"/>
</dbReference>
<evidence type="ECO:0000313" key="5">
    <source>
        <dbReference type="Proteomes" id="UP000030669"/>
    </source>
</evidence>
<feature type="chain" id="PRO_5004556157" evidence="3">
    <location>
        <begin position="22"/>
        <end position="522"/>
    </location>
</feature>
<feature type="transmembrane region" description="Helical" evidence="2">
    <location>
        <begin position="476"/>
        <end position="496"/>
    </location>
</feature>
<dbReference type="InterPro" id="IPR011050">
    <property type="entry name" value="Pectin_lyase_fold/virulence"/>
</dbReference>
<protein>
    <submittedName>
        <fullName evidence="4">Uncharacterized protein</fullName>
    </submittedName>
</protein>
<dbReference type="STRING" id="670483.S7QI86"/>
<dbReference type="OMA" id="VVRNNMV"/>
<dbReference type="eggNOG" id="ENOG502RXM4">
    <property type="taxonomic scope" value="Eukaryota"/>
</dbReference>
<gene>
    <name evidence="4" type="ORF">GLOTRDRAFT_54548</name>
</gene>
<feature type="region of interest" description="Disordered" evidence="1">
    <location>
        <begin position="441"/>
        <end position="471"/>
    </location>
</feature>
<dbReference type="EMBL" id="KB469297">
    <property type="protein sequence ID" value="EPQ58948.1"/>
    <property type="molecule type" value="Genomic_DNA"/>
</dbReference>
<evidence type="ECO:0000313" key="4">
    <source>
        <dbReference type="EMBL" id="EPQ58948.1"/>
    </source>
</evidence>
<sequence length="522" mass="55559">MHSRLTYTLATLLLSAATSVASSHLSEESGIHRRHPAPEDTMFERREPLQARDDSSCIDPDPANTVTDRMNIALNSSGSGYVLSLCPGKQYIITAPILFAAPNQEISTQGYPTGSDRATLVVDGPVFNGTGHTTAVDGTCNNCSGVKLRNIQINGTRLGAPPTGGGANIEMGGRNSGQLIEYVKSYDPRSWSCLHVQEGGLQCNNVTVRNNDIGPCGSDSFQQWADGISMACANSFVLNNLIDNPTDGGIVLFGAPGTRVENNTIWVHNQTLLGGINMVDYDPWQGDYTGVVVTNNTIAGGFATDTTDEDNDQKGTNSEDVIIKIGIAIGPRTWFGDRYKSNVSTSGIVINNQLTGAFGYGIAMTSARNFTVEQNVLVGNTSFIGSRGPNCSSTDQTPNPQPFVIDFNSVQSSTTQFDFTSVPDGDSLTCVMPPQGGDYWPFGGNPDPSSTAIPVSVPEPSSSSSSHHGSSAGRTAGLAIGIIAGVALIGVAAFFIRRWAVARSAPRSRFRRSEYMHNKEWL</sequence>
<keyword evidence="3" id="KW-0732">Signal</keyword>
<dbReference type="HOGENOM" id="CLU_037535_0_0_1"/>
<keyword evidence="2" id="KW-0472">Membrane</keyword>
<keyword evidence="2" id="KW-0812">Transmembrane</keyword>
<dbReference type="RefSeq" id="XP_007861837.1">
    <property type="nucleotide sequence ID" value="XM_007863646.1"/>
</dbReference>
<dbReference type="OrthoDB" id="2587928at2759"/>
<dbReference type="GeneID" id="19306994"/>
<feature type="compositionally biased region" description="Low complexity" evidence="1">
    <location>
        <begin position="461"/>
        <end position="471"/>
    </location>
</feature>
<dbReference type="KEGG" id="gtr:GLOTRDRAFT_54548"/>
<dbReference type="InterPro" id="IPR012334">
    <property type="entry name" value="Pectin_lyas_fold"/>
</dbReference>
<dbReference type="Proteomes" id="UP000030669">
    <property type="component" value="Unassembled WGS sequence"/>
</dbReference>
<reference evidence="4 5" key="1">
    <citation type="journal article" date="2012" name="Science">
        <title>The Paleozoic origin of enzymatic lignin decomposition reconstructed from 31 fungal genomes.</title>
        <authorList>
            <person name="Floudas D."/>
            <person name="Binder M."/>
            <person name="Riley R."/>
            <person name="Barry K."/>
            <person name="Blanchette R.A."/>
            <person name="Henrissat B."/>
            <person name="Martinez A.T."/>
            <person name="Otillar R."/>
            <person name="Spatafora J.W."/>
            <person name="Yadav J.S."/>
            <person name="Aerts A."/>
            <person name="Benoit I."/>
            <person name="Boyd A."/>
            <person name="Carlson A."/>
            <person name="Copeland A."/>
            <person name="Coutinho P.M."/>
            <person name="de Vries R.P."/>
            <person name="Ferreira P."/>
            <person name="Findley K."/>
            <person name="Foster B."/>
            <person name="Gaskell J."/>
            <person name="Glotzer D."/>
            <person name="Gorecki P."/>
            <person name="Heitman J."/>
            <person name="Hesse C."/>
            <person name="Hori C."/>
            <person name="Igarashi K."/>
            <person name="Jurgens J.A."/>
            <person name="Kallen N."/>
            <person name="Kersten P."/>
            <person name="Kohler A."/>
            <person name="Kuees U."/>
            <person name="Kumar T.K.A."/>
            <person name="Kuo A."/>
            <person name="LaButti K."/>
            <person name="Larrondo L.F."/>
            <person name="Lindquist E."/>
            <person name="Ling A."/>
            <person name="Lombard V."/>
            <person name="Lucas S."/>
            <person name="Lundell T."/>
            <person name="Martin R."/>
            <person name="McLaughlin D.J."/>
            <person name="Morgenstern I."/>
            <person name="Morin E."/>
            <person name="Murat C."/>
            <person name="Nagy L.G."/>
            <person name="Nolan M."/>
            <person name="Ohm R.A."/>
            <person name="Patyshakuliyeva A."/>
            <person name="Rokas A."/>
            <person name="Ruiz-Duenas F.J."/>
            <person name="Sabat G."/>
            <person name="Salamov A."/>
            <person name="Samejima M."/>
            <person name="Schmutz J."/>
            <person name="Slot J.C."/>
            <person name="St John F."/>
            <person name="Stenlid J."/>
            <person name="Sun H."/>
            <person name="Sun S."/>
            <person name="Syed K."/>
            <person name="Tsang A."/>
            <person name="Wiebenga A."/>
            <person name="Young D."/>
            <person name="Pisabarro A."/>
            <person name="Eastwood D.C."/>
            <person name="Martin F."/>
            <person name="Cullen D."/>
            <person name="Grigoriev I.V."/>
            <person name="Hibbett D.S."/>
        </authorList>
    </citation>
    <scope>NUCLEOTIDE SEQUENCE [LARGE SCALE GENOMIC DNA]</scope>
    <source>
        <strain evidence="4 5">ATCC 11539</strain>
    </source>
</reference>